<sequence>MDHFYYILKDSGNTILRNKGAAFFKSIFSFLYFFVLTLLLHAWITSAHLKKIEEQNRLKEIDSLDAFTQSNASQNLVTLLESLTNALLIFSIGLLLFGIFYLFIYFQRAIILDKKELILKKMLGSSALQVTSELFIEPLLLIIPSSLLGLTTAECLYTLFFKLSDSWFIDILFHPSYFVLLVDFPLIGCFSLLLIGQFFYFKQKITNL</sequence>
<evidence type="ECO:0000313" key="4">
    <source>
        <dbReference type="Proteomes" id="UP000065511"/>
    </source>
</evidence>
<dbReference type="Proteomes" id="UP000065511">
    <property type="component" value="Chromosome"/>
</dbReference>
<dbReference type="GO" id="GO:0005886">
    <property type="term" value="C:plasma membrane"/>
    <property type="evidence" value="ECO:0007669"/>
    <property type="project" value="UniProtKB-SubCell"/>
</dbReference>
<reference evidence="3 5" key="1">
    <citation type="submission" date="2014-12" db="EMBL/GenBank/DDBJ databases">
        <title>Draft genome sequences of 29 type strains of Enterococci.</title>
        <authorList>
            <person name="Zhong Z."/>
            <person name="Sun Z."/>
            <person name="Liu W."/>
            <person name="Zhang W."/>
            <person name="Zhang H."/>
        </authorList>
    </citation>
    <scope>NUCLEOTIDE SEQUENCE [LARGE SCALE GENOMIC DNA]</scope>
    <source>
        <strain evidence="3 5">DSM 22801</strain>
    </source>
</reference>
<evidence type="ECO:0008006" key="6">
    <source>
        <dbReference type="Google" id="ProtNLM"/>
    </source>
</evidence>
<feature type="transmembrane region" description="Helical" evidence="1">
    <location>
        <begin position="86"/>
        <end position="106"/>
    </location>
</feature>
<evidence type="ECO:0000313" key="2">
    <source>
        <dbReference type="EMBL" id="ALS01335.1"/>
    </source>
</evidence>
<feature type="transmembrane region" description="Helical" evidence="1">
    <location>
        <begin position="139"/>
        <end position="160"/>
    </location>
</feature>
<dbReference type="Proteomes" id="UP000183039">
    <property type="component" value="Unassembled WGS sequence"/>
</dbReference>
<feature type="transmembrane region" description="Helical" evidence="1">
    <location>
        <begin position="180"/>
        <end position="201"/>
    </location>
</feature>
<keyword evidence="1" id="KW-1133">Transmembrane helix</keyword>
<gene>
    <name evidence="2" type="ORF">ATZ33_08120</name>
    <name evidence="3" type="ORF">RV15_GL001083</name>
</gene>
<evidence type="ECO:0000313" key="5">
    <source>
        <dbReference type="Proteomes" id="UP000183039"/>
    </source>
</evidence>
<reference evidence="2 4" key="2">
    <citation type="submission" date="2015-12" db="EMBL/GenBank/DDBJ databases">
        <authorList>
            <person name="Lauer A."/>
            <person name="Humrighouse B."/>
            <person name="Loparev V."/>
            <person name="Shewmaker P.L."/>
            <person name="Whitney A.M."/>
            <person name="McLaughlin R.W."/>
        </authorList>
    </citation>
    <scope>NUCLEOTIDE SEQUENCE [LARGE SCALE GENOMIC DNA]</scope>
    <source>
        <strain evidence="2 4">LMG 23085</strain>
    </source>
</reference>
<dbReference type="RefSeq" id="WP_071878380.1">
    <property type="nucleotide sequence ID" value="NZ_JXLC01000018.1"/>
</dbReference>
<keyword evidence="4" id="KW-1185">Reference proteome</keyword>
<keyword evidence="1" id="KW-0472">Membrane</keyword>
<accession>A0A0S3KAM3</accession>
<feature type="transmembrane region" description="Helical" evidence="1">
    <location>
        <begin position="21"/>
        <end position="44"/>
    </location>
</feature>
<organism evidence="3 5">
    <name type="scientific">Enterococcus silesiacus</name>
    <dbReference type="NCBI Taxonomy" id="332949"/>
    <lineage>
        <taxon>Bacteria</taxon>
        <taxon>Bacillati</taxon>
        <taxon>Bacillota</taxon>
        <taxon>Bacilli</taxon>
        <taxon>Lactobacillales</taxon>
        <taxon>Enterococcaceae</taxon>
        <taxon>Enterococcus</taxon>
    </lineage>
</organism>
<keyword evidence="1" id="KW-0812">Transmembrane</keyword>
<protein>
    <recommendedName>
        <fullName evidence="6">ABC3 transporter permease protein domain-containing protein</fullName>
    </recommendedName>
</protein>
<dbReference type="EMBL" id="JXLC01000018">
    <property type="protein sequence ID" value="OJG90732.1"/>
    <property type="molecule type" value="Genomic_DNA"/>
</dbReference>
<dbReference type="EMBL" id="CP013614">
    <property type="protein sequence ID" value="ALS01335.1"/>
    <property type="molecule type" value="Genomic_DNA"/>
</dbReference>
<dbReference type="AlphaFoldDB" id="A0A0S3KAM3"/>
<evidence type="ECO:0000256" key="1">
    <source>
        <dbReference type="SAM" id="Phobius"/>
    </source>
</evidence>
<proteinExistence type="predicted"/>
<dbReference type="KEGG" id="ess:ATZ33_08120"/>
<dbReference type="OrthoDB" id="2184767at2"/>
<name>A0A0S3KAM3_9ENTE</name>
<evidence type="ECO:0000313" key="3">
    <source>
        <dbReference type="EMBL" id="OJG90732.1"/>
    </source>
</evidence>